<dbReference type="GO" id="GO:0003723">
    <property type="term" value="F:RNA binding"/>
    <property type="evidence" value="ECO:0007669"/>
    <property type="project" value="InterPro"/>
</dbReference>
<dbReference type="CDD" id="cd02570">
    <property type="entry name" value="PseudoU_synth_EcTruA"/>
    <property type="match status" value="1"/>
</dbReference>
<evidence type="ECO:0000256" key="4">
    <source>
        <dbReference type="HAMAP-Rule" id="MF_00171"/>
    </source>
</evidence>
<feature type="active site" description="Nucleophile" evidence="4 5">
    <location>
        <position position="52"/>
    </location>
</feature>
<dbReference type="NCBIfam" id="TIGR00071">
    <property type="entry name" value="hisT_truA"/>
    <property type="match status" value="1"/>
</dbReference>
<comment type="function">
    <text evidence="4">Formation of pseudouridine at positions 38, 39 and 40 in the anticodon stem and loop of transfer RNAs.</text>
</comment>
<evidence type="ECO:0000259" key="8">
    <source>
        <dbReference type="Pfam" id="PF01416"/>
    </source>
</evidence>
<comment type="caution">
    <text evidence="4">Lacks conserved residue(s) required for the propagation of feature annotation.</text>
</comment>
<dbReference type="GO" id="GO:0160147">
    <property type="term" value="F:tRNA pseudouridine(38-40) synthase activity"/>
    <property type="evidence" value="ECO:0007669"/>
    <property type="project" value="UniProtKB-EC"/>
</dbReference>
<keyword evidence="10" id="KW-1185">Reference proteome</keyword>
<dbReference type="EMBL" id="QGTJ01000008">
    <property type="protein sequence ID" value="PWV60234.1"/>
    <property type="molecule type" value="Genomic_DNA"/>
</dbReference>
<dbReference type="SUPFAM" id="SSF55120">
    <property type="entry name" value="Pseudouridine synthase"/>
    <property type="match status" value="1"/>
</dbReference>
<proteinExistence type="inferred from homology"/>
<gene>
    <name evidence="4" type="primary">truA</name>
    <name evidence="9" type="ORF">C7443_108163</name>
</gene>
<dbReference type="EC" id="5.4.99.12" evidence="4"/>
<dbReference type="InterPro" id="IPR020097">
    <property type="entry name" value="PsdUridine_synth_TruA_a/b_dom"/>
</dbReference>
<dbReference type="AlphaFoldDB" id="A0A317MSV6"/>
<keyword evidence="2 4" id="KW-0819">tRNA processing</keyword>
<comment type="catalytic activity">
    <reaction evidence="4 7">
        <text>uridine(38/39/40) in tRNA = pseudouridine(38/39/40) in tRNA</text>
        <dbReference type="Rhea" id="RHEA:22376"/>
        <dbReference type="Rhea" id="RHEA-COMP:10085"/>
        <dbReference type="Rhea" id="RHEA-COMP:10087"/>
        <dbReference type="ChEBI" id="CHEBI:65314"/>
        <dbReference type="ChEBI" id="CHEBI:65315"/>
        <dbReference type="EC" id="5.4.99.12"/>
    </reaction>
</comment>
<dbReference type="PIRSF" id="PIRSF001430">
    <property type="entry name" value="tRNA_psdUrid_synth"/>
    <property type="match status" value="1"/>
</dbReference>
<feature type="domain" description="Pseudouridine synthase I TruA alpha/beta" evidence="8">
    <location>
        <begin position="8"/>
        <end position="103"/>
    </location>
</feature>
<dbReference type="InterPro" id="IPR001406">
    <property type="entry name" value="PsdUridine_synth_TruA"/>
</dbReference>
<dbReference type="Proteomes" id="UP000246569">
    <property type="component" value="Unassembled WGS sequence"/>
</dbReference>
<evidence type="ECO:0000256" key="5">
    <source>
        <dbReference type="PIRSR" id="PIRSR001430-1"/>
    </source>
</evidence>
<dbReference type="InterPro" id="IPR020103">
    <property type="entry name" value="PsdUridine_synth_cat_dom_sf"/>
</dbReference>
<dbReference type="GO" id="GO:0031119">
    <property type="term" value="P:tRNA pseudouridine synthesis"/>
    <property type="evidence" value="ECO:0007669"/>
    <property type="project" value="UniProtKB-UniRule"/>
</dbReference>
<reference evidence="9 10" key="1">
    <citation type="submission" date="2018-05" db="EMBL/GenBank/DDBJ databases">
        <title>Genomic Encyclopedia of Type Strains, Phase IV (KMG-IV): sequencing the most valuable type-strain genomes for metagenomic binning, comparative biology and taxonomic classification.</title>
        <authorList>
            <person name="Goeker M."/>
        </authorList>
    </citation>
    <scope>NUCLEOTIDE SEQUENCE [LARGE SCALE GENOMIC DNA]</scope>
    <source>
        <strain evidence="9 10">DSM 23606</strain>
    </source>
</reference>
<dbReference type="HAMAP" id="MF_00171">
    <property type="entry name" value="TruA"/>
    <property type="match status" value="1"/>
</dbReference>
<keyword evidence="3 4" id="KW-0413">Isomerase</keyword>
<name>A0A317MSV6_9GAMM</name>
<comment type="subunit">
    <text evidence="4">Homodimer.</text>
</comment>
<feature type="domain" description="Pseudouridine synthase I TruA alpha/beta" evidence="8">
    <location>
        <begin position="145"/>
        <end position="245"/>
    </location>
</feature>
<accession>A0A317MSV6</accession>
<sequence>MRIALGIEYDGSRFRGWQTQEPGVRTVQEALETAVSRIAAQPVGVVCAGRTDAGVHAAGQVVHFDTSARRDLHAWVMGSNSQLPDDVSVSWAREVADDFHARFSAYARRYRYLVLNRCYRSALCGGRMTHWYAPLDAERMHAAGQALLGEHDFSAYRAAGCQAEHPMRALYELSVRRRGDFVVLEVEANAFLHHMVRNIAGVLLAIGSGERPPEWAAEVLATRDRRRGGVTAPADGLYFLEVLYPERFALPRGNPSALPVLA</sequence>
<organism evidence="9 10">
    <name type="scientific">Plasticicumulans acidivorans</name>
    <dbReference type="NCBI Taxonomy" id="886464"/>
    <lineage>
        <taxon>Bacteria</taxon>
        <taxon>Pseudomonadati</taxon>
        <taxon>Pseudomonadota</taxon>
        <taxon>Gammaproteobacteria</taxon>
        <taxon>Candidatus Competibacteraceae</taxon>
        <taxon>Plasticicumulans</taxon>
    </lineage>
</organism>
<evidence type="ECO:0000313" key="9">
    <source>
        <dbReference type="EMBL" id="PWV60234.1"/>
    </source>
</evidence>
<protein>
    <recommendedName>
        <fullName evidence="4">tRNA pseudouridine synthase A</fullName>
        <ecNumber evidence="4">5.4.99.12</ecNumber>
    </recommendedName>
    <alternativeName>
        <fullName evidence="4">tRNA pseudouridine(38-40) synthase</fullName>
    </alternativeName>
    <alternativeName>
        <fullName evidence="4">tRNA pseudouridylate synthase I</fullName>
    </alternativeName>
    <alternativeName>
        <fullName evidence="4">tRNA-uridine isomerase I</fullName>
    </alternativeName>
</protein>
<dbReference type="OrthoDB" id="9811823at2"/>
<evidence type="ECO:0000256" key="1">
    <source>
        <dbReference type="ARBA" id="ARBA00009375"/>
    </source>
</evidence>
<dbReference type="PANTHER" id="PTHR11142">
    <property type="entry name" value="PSEUDOURIDYLATE SYNTHASE"/>
    <property type="match status" value="1"/>
</dbReference>
<comment type="similarity">
    <text evidence="1 4 7">Belongs to the tRNA pseudouridine synthase TruA family.</text>
</comment>
<dbReference type="InterPro" id="IPR020094">
    <property type="entry name" value="TruA/RsuA/RluB/E/F_N"/>
</dbReference>
<dbReference type="InterPro" id="IPR020095">
    <property type="entry name" value="PsdUridine_synth_TruA_C"/>
</dbReference>
<evidence type="ECO:0000313" key="10">
    <source>
        <dbReference type="Proteomes" id="UP000246569"/>
    </source>
</evidence>
<evidence type="ECO:0000256" key="3">
    <source>
        <dbReference type="ARBA" id="ARBA00023235"/>
    </source>
</evidence>
<feature type="binding site" evidence="4 6">
    <location>
        <position position="110"/>
    </location>
    <ligand>
        <name>substrate</name>
    </ligand>
</feature>
<dbReference type="Gene3D" id="3.30.70.580">
    <property type="entry name" value="Pseudouridine synthase I, catalytic domain, N-terminal subdomain"/>
    <property type="match status" value="1"/>
</dbReference>
<dbReference type="RefSeq" id="WP_110019335.1">
    <property type="nucleotide sequence ID" value="NZ_QGTJ01000008.1"/>
</dbReference>
<evidence type="ECO:0000256" key="6">
    <source>
        <dbReference type="PIRSR" id="PIRSR001430-2"/>
    </source>
</evidence>
<comment type="caution">
    <text evidence="9">The sequence shown here is derived from an EMBL/GenBank/DDBJ whole genome shotgun (WGS) entry which is preliminary data.</text>
</comment>
<evidence type="ECO:0000256" key="7">
    <source>
        <dbReference type="RuleBase" id="RU003792"/>
    </source>
</evidence>
<evidence type="ECO:0000256" key="2">
    <source>
        <dbReference type="ARBA" id="ARBA00022694"/>
    </source>
</evidence>
<dbReference type="PANTHER" id="PTHR11142:SF0">
    <property type="entry name" value="TRNA PSEUDOURIDINE SYNTHASE-LIKE 1"/>
    <property type="match status" value="1"/>
</dbReference>
<dbReference type="Pfam" id="PF01416">
    <property type="entry name" value="PseudoU_synth_1"/>
    <property type="match status" value="2"/>
</dbReference>
<dbReference type="Gene3D" id="3.30.70.660">
    <property type="entry name" value="Pseudouridine synthase I, catalytic domain, C-terminal subdomain"/>
    <property type="match status" value="1"/>
</dbReference>
<dbReference type="FunFam" id="3.30.70.580:FF:000001">
    <property type="entry name" value="tRNA pseudouridine synthase A"/>
    <property type="match status" value="1"/>
</dbReference>